<dbReference type="SUPFAM" id="SSF52540">
    <property type="entry name" value="P-loop containing nucleoside triphosphate hydrolases"/>
    <property type="match status" value="1"/>
</dbReference>
<dbReference type="InterPro" id="IPR026866">
    <property type="entry name" value="CR006_AAA"/>
</dbReference>
<feature type="coiled-coil region" evidence="1">
    <location>
        <begin position="475"/>
        <end position="502"/>
    </location>
</feature>
<keyword evidence="1" id="KW-0175">Coiled coil</keyword>
<evidence type="ECO:0000313" key="5">
    <source>
        <dbReference type="Proteomes" id="UP001139263"/>
    </source>
</evidence>
<dbReference type="Pfam" id="PF13166">
    <property type="entry name" value="AAA_13"/>
    <property type="match status" value="1"/>
</dbReference>
<dbReference type="RefSeq" id="WP_241716396.1">
    <property type="nucleotide sequence ID" value="NZ_JALBUF010000018.1"/>
</dbReference>
<dbReference type="GO" id="GO:0000731">
    <property type="term" value="P:DNA synthesis involved in DNA repair"/>
    <property type="evidence" value="ECO:0007669"/>
    <property type="project" value="TreeGrafter"/>
</dbReference>
<sequence>MIIKKFSKINNLAVFSNYNWDNSIPEFTKINIIYGRNYSGKTTLSRILRAVETRLLPDRYENPNFEISLDDGSIISNTTITANSLDVRVFNEDFVRSNLRFLIDPDSGIEPFAILGLDNAEIEKAISALELEIGSDIEKSETGLHEQLKDKKKTSQDATTAHSLASSELERKLSDKATNRQTGIKYNPERFGDQNYTIAKVKTDIADVTSVSYVNLTKAQKAEHEKTIIEQPKDKIAEIVVSNLYIAEYLDKSAGLLSRKIGASNKLIELLHDAALNEWVKKGQTLLDGKDVCAFCGNSISSKRWAEINTHFDEESKKLDAEIDELISVINSEIGRLQQPVSIDKTQYYSKYHPEIDSFITARTQAISDYCAALNNIIVQLNQKKTQITVEIAFTAPTDNSAALITLHNNFNEIVKESNDYTTKLSTAKKDAQKTLRLQEVADFCSTIDYTNEIARIASLKAVSDNATQEEKNMQTFLNRKIAEKQAKLRQLNDEEEGARRVNAYLNDYFGHNFVSLEAENVPAGENRIRFRIMRNDKPAYNLSEGECSLIAFCYFMAKLDDVNTQTKKPIIWIDDPISSLDGNHVFFIYSLLRVKLVEANQFEQLFVSTHNLDFLKYLKRLGKDNDKNIRYYIVQRIDTTSNISEMPNYLKKYVTEFNYLFNEILKCSEISTIDDSNYTSFYNFGNNSRKFLEILMFYNYPDDTKQLDKLEKFFGTDRVPAVLTDRINNEYSHLCGVFERGEVPTEVPEMLKTAKLIIETMEKKNLEQYLSLIKSIG</sequence>
<dbReference type="Proteomes" id="UP001139263">
    <property type="component" value="Unassembled WGS sequence"/>
</dbReference>
<accession>A0A9X1VBD7</accession>
<name>A0A9X1VBD7_9BACL</name>
<dbReference type="PANTHER" id="PTHR32182">
    <property type="entry name" value="DNA REPLICATION AND REPAIR PROTEIN RECF"/>
    <property type="match status" value="1"/>
</dbReference>
<dbReference type="InterPro" id="IPR027417">
    <property type="entry name" value="P-loop_NTPase"/>
</dbReference>
<gene>
    <name evidence="4" type="ORF">MM817_02889</name>
</gene>
<feature type="compositionally biased region" description="Basic and acidic residues" evidence="2">
    <location>
        <begin position="144"/>
        <end position="155"/>
    </location>
</feature>
<dbReference type="EMBL" id="JALBUF010000018">
    <property type="protein sequence ID" value="MCI0184592.1"/>
    <property type="molecule type" value="Genomic_DNA"/>
</dbReference>
<reference evidence="4" key="1">
    <citation type="submission" date="2022-03" db="EMBL/GenBank/DDBJ databases">
        <title>Draft Genome Sequence of Firmicute Strain S0AB, a Heterotrophic Iron/Sulfur-Oxidizing Extreme Acidophile.</title>
        <authorList>
            <person name="Vergara E."/>
            <person name="Pakostova E."/>
            <person name="Johnson D.B."/>
            <person name="Holmes D.S."/>
        </authorList>
    </citation>
    <scope>NUCLEOTIDE SEQUENCE</scope>
    <source>
        <strain evidence="4">S0AB</strain>
    </source>
</reference>
<evidence type="ECO:0000313" key="4">
    <source>
        <dbReference type="EMBL" id="MCI0184592.1"/>
    </source>
</evidence>
<dbReference type="AlphaFoldDB" id="A0A9X1VBD7"/>
<protein>
    <recommendedName>
        <fullName evidence="3">Protein CR006 P-loop domain-containing protein</fullName>
    </recommendedName>
</protein>
<dbReference type="GO" id="GO:0006302">
    <property type="term" value="P:double-strand break repair"/>
    <property type="evidence" value="ECO:0007669"/>
    <property type="project" value="TreeGrafter"/>
</dbReference>
<keyword evidence="5" id="KW-1185">Reference proteome</keyword>
<comment type="caution">
    <text evidence="4">The sequence shown here is derived from an EMBL/GenBank/DDBJ whole genome shotgun (WGS) entry which is preliminary data.</text>
</comment>
<proteinExistence type="predicted"/>
<dbReference type="Gene3D" id="3.40.50.300">
    <property type="entry name" value="P-loop containing nucleotide triphosphate hydrolases"/>
    <property type="match status" value="1"/>
</dbReference>
<feature type="domain" description="Protein CR006 P-loop" evidence="3">
    <location>
        <begin position="17"/>
        <end position="756"/>
    </location>
</feature>
<evidence type="ECO:0000259" key="3">
    <source>
        <dbReference type="Pfam" id="PF13166"/>
    </source>
</evidence>
<feature type="region of interest" description="Disordered" evidence="2">
    <location>
        <begin position="144"/>
        <end position="165"/>
    </location>
</feature>
<dbReference type="PANTHER" id="PTHR32182:SF22">
    <property type="entry name" value="ATP-DEPENDENT ENDONUCLEASE, OLD FAMILY-RELATED"/>
    <property type="match status" value="1"/>
</dbReference>
<organism evidence="4 5">
    <name type="scientific">Sulfoacidibacillus ferrooxidans</name>
    <dbReference type="NCBI Taxonomy" id="2005001"/>
    <lineage>
        <taxon>Bacteria</taxon>
        <taxon>Bacillati</taxon>
        <taxon>Bacillota</taxon>
        <taxon>Bacilli</taxon>
        <taxon>Bacillales</taxon>
        <taxon>Alicyclobacillaceae</taxon>
        <taxon>Sulfoacidibacillus</taxon>
    </lineage>
</organism>
<evidence type="ECO:0000256" key="2">
    <source>
        <dbReference type="SAM" id="MobiDB-lite"/>
    </source>
</evidence>
<feature type="compositionally biased region" description="Polar residues" evidence="2">
    <location>
        <begin position="156"/>
        <end position="165"/>
    </location>
</feature>
<evidence type="ECO:0000256" key="1">
    <source>
        <dbReference type="SAM" id="Coils"/>
    </source>
</evidence>